<dbReference type="GO" id="GO:0005886">
    <property type="term" value="C:plasma membrane"/>
    <property type="evidence" value="ECO:0007669"/>
    <property type="project" value="TreeGrafter"/>
</dbReference>
<dbReference type="InterPro" id="IPR000160">
    <property type="entry name" value="GGDEF_dom"/>
</dbReference>
<dbReference type="PANTHER" id="PTHR45138:SF6">
    <property type="entry name" value="DIGUANYLATE CYCLASE DGCN"/>
    <property type="match status" value="1"/>
</dbReference>
<dbReference type="SUPFAM" id="SSF55073">
    <property type="entry name" value="Nucleotide cyclase"/>
    <property type="match status" value="2"/>
</dbReference>
<evidence type="ECO:0000256" key="1">
    <source>
        <dbReference type="SAM" id="Coils"/>
    </source>
</evidence>
<feature type="coiled-coil region" evidence="1">
    <location>
        <begin position="869"/>
        <end position="896"/>
    </location>
</feature>
<proteinExistence type="predicted"/>
<protein>
    <submittedName>
        <fullName evidence="4">Diguanylate cyclase</fullName>
    </submittedName>
</protein>
<comment type="caution">
    <text evidence="4">The sequence shown here is derived from an EMBL/GenBank/DDBJ whole genome shotgun (WGS) entry which is preliminary data.</text>
</comment>
<dbReference type="Proteomes" id="UP000034329">
    <property type="component" value="Unassembled WGS sequence"/>
</dbReference>
<feature type="domain" description="GGDEF" evidence="3">
    <location>
        <begin position="1280"/>
        <end position="1433"/>
    </location>
</feature>
<organism evidence="4 5">
    <name type="scientific">Candidatus Woesebacteria bacterium GW2011_GWB1_45_5</name>
    <dbReference type="NCBI Taxonomy" id="1618581"/>
    <lineage>
        <taxon>Bacteria</taxon>
        <taxon>Candidatus Woeseibacteriota</taxon>
    </lineage>
</organism>
<keyword evidence="1" id="KW-0175">Coiled coil</keyword>
<dbReference type="SMART" id="SM00267">
    <property type="entry name" value="GGDEF"/>
    <property type="match status" value="2"/>
</dbReference>
<dbReference type="EMBL" id="LCLA01000004">
    <property type="protein sequence ID" value="KKU10761.1"/>
    <property type="molecule type" value="Genomic_DNA"/>
</dbReference>
<dbReference type="InterPro" id="IPR029787">
    <property type="entry name" value="Nucleotide_cyclase"/>
</dbReference>
<dbReference type="NCBIfam" id="TIGR00254">
    <property type="entry name" value="GGDEF"/>
    <property type="match status" value="1"/>
</dbReference>
<dbReference type="PROSITE" id="PS50887">
    <property type="entry name" value="GGDEF"/>
    <property type="match status" value="2"/>
</dbReference>
<dbReference type="InterPro" id="IPR050469">
    <property type="entry name" value="Diguanylate_Cyclase"/>
</dbReference>
<name>A0A0G1MQY7_9BACT</name>
<sequence length="1930" mass="209223">MEDPLSGEANYQTLLAGLSWVNLASADYLIRTFSNAASTAQAINTARNVNTAVSVVNLGFDAPTAYFTCRDDPSLLGCGGAVAAVAADLGFGFLDYRQGQLSFSRNPLAQVPTTPRLDTTDSMLFALRDADISDPVGARIANQDELSLLVTPATRVEGVEDLGNGFAAVGEEGVFITNADGTRVSLKEISDPNDNPIPQAPVIDLANADSPLGVLGKLDEPPSRIPDAGDLAKALPETQTGALADSEGVPLPIPLVPENVDVPKIYNPSGNVSIDGSEVMLLSDGTALIKTNLLSSETGSSFVPLVEGERIPGIPAGTVIKSGDNFYHISDIGEDYKITLLTGGGEAPPNFFERILNSINSNRAFDRALATLSAGDITQLNYNQAAKMLLENGYDYRNIDGDVLKNFTGEVDKIYFARNPVAPESRPQDPGNIADFEPRHAEAVSEPLPPDTYPSSLGPAEILIAEAPLIPGSGSIKESIQKIKQNLIDRFVSSVPSEVNINGTTSTLHLGDNLSPSQVESMVSTNRTTGASVRSGTSVFGGTRSPNEIPSHVRDLDTIEVQGIIVKNEGLNQITTNFILERTGSSNFRVVGLNSIRENRVAGVAIDSLRWVENNLPGIERFVLSTSPLEKTSALNLTGTPQLLADSIERVRPGSLGDIQNWYSKTVQDERGFIPWERFWNEPQIPGNPASVRSKIFADAQQQIKEEGLWSWLTGPGEDLAPGFIPTVADDVLGPVEVPAGLTGSALTTRVEADQAELLGDTGLPDPTRITSDPEGYQNELIKVAEENSLNPPVIPDNPSPQDLKIAAGEVELGLIDRYEGDIPDGVKGYRAELAGTDLDNFPTGIVPQPSTGMDAIIARDLAEQTLTGEEYRTLREFYHNQIAELENELRTAKYVDAETNLLNKAGGDVGLRIRLEESSGIKGVVVVDISLSGLKTANDSLGHEAGDRLIKEAARVFDLTVGTSGLDGAMVIHIQGNKYRLVLPGVNEEPAQEILDQITQNIKNLQAENPSDGVFRNMGFDAGIARWNGTETADQLAKRASDIRNANKEARIASGIGATPSTTSSFFEKYIRDDRGWLPWLRAPISTRTTPQVTQEIFGPSEVPTNKNGADLASQMGADQEALLKDTGLPNPELITSNPRAYAEGLNEVVTKNGLDPINLSDNPSRIELETVGAQVEKMMIDKYEAFTPDSVAKYKVTLAITELNRFPLDEIPQLDSRIDAAVFRSPQEEIQLLRQRVRDLKEVLNDTKFKDPMTGLYNKAGGDAGLAVVLDAANITGGKVSVIGIDVAGLNVINAELGSEAGDRLIREAADIFDATARRSSDIVFRVGDGPDEVKVVHSHGDEFSLILPGTDEAGALRVIERMKAELAARKLANPDGVVLQRLDFDAGVAEWNRRESIDQLVRRADEAMYANKNARKAAESGRLPFSLTTFQKAGLGVGTGLVLSGVGLRYAPLIIDSIQIWWSQIISPETASSITSWWLNLTDPDFITYDECVKMGDRCELLSKPEDSVESVPNTNLQEQLTLTTEQQFQKNLTDTTDQYIAANFEQMKLLAASLGGQGTYRYDYGSNFCGPLSAEILQKMGIFKGNIDDLYLFNPDTDMWRLSGLFPESQFIRLNHLETNESIGTYDWNSNPLKPGDFVYLDASNSDSFEHMLVVDMVDEEGRAYSTTNYTTDGGKTHIVTRVLLYDPNDPGAGFFHNWADPDLKGEYGNTGNGGFLIIRPTESVIKDSVLTLQAAAEKKSAAQEPVPEQETNNFTYYSQKDSRWANLGVVGSGTWKDSSCGLMAGGMVTNMDPLAYYEEFKDYFKSQGQERVLTSRGTAFDDHKVVLESLGYNLVPVQGSLQDIKVQIESYTDAGVPVWVNADIWSGNSWIGHQTVAIGIDVNGDIIFNDPWYGEGVSIPDNRIDQGTEDNDPGWRVYAVIPPGN</sequence>
<evidence type="ECO:0000313" key="4">
    <source>
        <dbReference type="EMBL" id="KKU10761.1"/>
    </source>
</evidence>
<evidence type="ECO:0000259" key="3">
    <source>
        <dbReference type="PROSITE" id="PS50887"/>
    </source>
</evidence>
<dbReference type="PANTHER" id="PTHR45138">
    <property type="entry name" value="REGULATORY COMPONENTS OF SENSORY TRANSDUCTION SYSTEM"/>
    <property type="match status" value="1"/>
</dbReference>
<feature type="region of interest" description="Disordered" evidence="2">
    <location>
        <begin position="524"/>
        <end position="545"/>
    </location>
</feature>
<dbReference type="GO" id="GO:1902201">
    <property type="term" value="P:negative regulation of bacterial-type flagellum-dependent cell motility"/>
    <property type="evidence" value="ECO:0007669"/>
    <property type="project" value="TreeGrafter"/>
</dbReference>
<dbReference type="Pfam" id="PF00990">
    <property type="entry name" value="GGDEF"/>
    <property type="match status" value="2"/>
</dbReference>
<reference evidence="4 5" key="1">
    <citation type="journal article" date="2015" name="Nature">
        <title>rRNA introns, odd ribosomes, and small enigmatic genomes across a large radiation of phyla.</title>
        <authorList>
            <person name="Brown C.T."/>
            <person name="Hug L.A."/>
            <person name="Thomas B.C."/>
            <person name="Sharon I."/>
            <person name="Castelle C.J."/>
            <person name="Singh A."/>
            <person name="Wilkins M.J."/>
            <person name="Williams K.H."/>
            <person name="Banfield J.F."/>
        </authorList>
    </citation>
    <scope>NUCLEOTIDE SEQUENCE [LARGE SCALE GENOMIC DNA]</scope>
</reference>
<dbReference type="PATRIC" id="fig|1618581.3.peg.81"/>
<dbReference type="GO" id="GO:0052621">
    <property type="term" value="F:diguanylate cyclase activity"/>
    <property type="evidence" value="ECO:0007669"/>
    <property type="project" value="TreeGrafter"/>
</dbReference>
<gene>
    <name evidence="4" type="ORF">UX13_C0004G0008</name>
</gene>
<dbReference type="GO" id="GO:0043709">
    <property type="term" value="P:cell adhesion involved in single-species biofilm formation"/>
    <property type="evidence" value="ECO:0007669"/>
    <property type="project" value="TreeGrafter"/>
</dbReference>
<dbReference type="CDD" id="cd01949">
    <property type="entry name" value="GGDEF"/>
    <property type="match status" value="1"/>
</dbReference>
<accession>A0A0G1MQY7</accession>
<evidence type="ECO:0000256" key="2">
    <source>
        <dbReference type="SAM" id="MobiDB-lite"/>
    </source>
</evidence>
<feature type="domain" description="GGDEF" evidence="3">
    <location>
        <begin position="923"/>
        <end position="1065"/>
    </location>
</feature>
<dbReference type="InterPro" id="IPR043128">
    <property type="entry name" value="Rev_trsase/Diguanyl_cyclase"/>
</dbReference>
<dbReference type="Gene3D" id="3.30.70.270">
    <property type="match status" value="2"/>
</dbReference>
<evidence type="ECO:0000313" key="5">
    <source>
        <dbReference type="Proteomes" id="UP000034329"/>
    </source>
</evidence>